<sequence>MPGKDGTGPFGTGPVAGNAGHRGQHGGIGVGSTGYCICPKCGEKVSHTAGVPCTSLKCPKCGSSLIRSS</sequence>
<proteinExistence type="predicted"/>
<evidence type="ECO:0000256" key="1">
    <source>
        <dbReference type="SAM" id="MobiDB-lite"/>
    </source>
</evidence>
<comment type="caution">
    <text evidence="2">The sequence shown here is derived from an EMBL/GenBank/DDBJ whole genome shotgun (WGS) entry which is preliminary data.</text>
</comment>
<name>A0A645IXB7_9ZZZZ</name>
<reference evidence="2" key="1">
    <citation type="submission" date="2019-08" db="EMBL/GenBank/DDBJ databases">
        <authorList>
            <person name="Kucharzyk K."/>
            <person name="Murdoch R.W."/>
            <person name="Higgins S."/>
            <person name="Loffler F."/>
        </authorList>
    </citation>
    <scope>NUCLEOTIDE SEQUENCE</scope>
</reference>
<organism evidence="2">
    <name type="scientific">bioreactor metagenome</name>
    <dbReference type="NCBI Taxonomy" id="1076179"/>
    <lineage>
        <taxon>unclassified sequences</taxon>
        <taxon>metagenomes</taxon>
        <taxon>ecological metagenomes</taxon>
    </lineage>
</organism>
<protein>
    <submittedName>
        <fullName evidence="2">Uncharacterized protein</fullName>
    </submittedName>
</protein>
<accession>A0A645IXB7</accession>
<gene>
    <name evidence="2" type="ORF">SDC9_200687</name>
</gene>
<dbReference type="EMBL" id="VSSQ01119717">
    <property type="protein sequence ID" value="MPN53024.1"/>
    <property type="molecule type" value="Genomic_DNA"/>
</dbReference>
<dbReference type="AlphaFoldDB" id="A0A645IXB7"/>
<feature type="region of interest" description="Disordered" evidence="1">
    <location>
        <begin position="1"/>
        <end position="24"/>
    </location>
</feature>
<evidence type="ECO:0000313" key="2">
    <source>
        <dbReference type="EMBL" id="MPN53024.1"/>
    </source>
</evidence>
<feature type="compositionally biased region" description="Gly residues" evidence="1">
    <location>
        <begin position="1"/>
        <end position="11"/>
    </location>
</feature>